<dbReference type="GO" id="GO:0055088">
    <property type="term" value="P:lipid homeostasis"/>
    <property type="evidence" value="ECO:0007669"/>
    <property type="project" value="TreeGrafter"/>
</dbReference>
<dbReference type="Proteomes" id="UP000734854">
    <property type="component" value="Unassembled WGS sequence"/>
</dbReference>
<dbReference type="InterPro" id="IPR050846">
    <property type="entry name" value="TLCD"/>
</dbReference>
<dbReference type="EMBL" id="JACMSC010000018">
    <property type="protein sequence ID" value="KAG6476187.1"/>
    <property type="molecule type" value="Genomic_DNA"/>
</dbReference>
<feature type="transmembrane region" description="Helical" evidence="6">
    <location>
        <begin position="100"/>
        <end position="120"/>
    </location>
</feature>
<dbReference type="InterPro" id="IPR006634">
    <property type="entry name" value="TLC-dom"/>
</dbReference>
<gene>
    <name evidence="8" type="ORF">ZIOFF_065423</name>
</gene>
<dbReference type="AlphaFoldDB" id="A0A8J5F026"/>
<feature type="domain" description="TLC" evidence="7">
    <location>
        <begin position="48"/>
        <end position="270"/>
    </location>
</feature>
<feature type="transmembrane region" description="Helical" evidence="6">
    <location>
        <begin position="238"/>
        <end position="262"/>
    </location>
</feature>
<comment type="caution">
    <text evidence="8">The sequence shown here is derived from an EMBL/GenBank/DDBJ whole genome shotgun (WGS) entry which is preliminary data.</text>
</comment>
<dbReference type="GO" id="GO:0005783">
    <property type="term" value="C:endoplasmic reticulum"/>
    <property type="evidence" value="ECO:0007669"/>
    <property type="project" value="TreeGrafter"/>
</dbReference>
<keyword evidence="9" id="KW-1185">Reference proteome</keyword>
<evidence type="ECO:0000256" key="4">
    <source>
        <dbReference type="ARBA" id="ARBA00023136"/>
    </source>
</evidence>
<sequence length="276" mass="31817">MEGSFGPKEQILWPLSVFLGIIMCKVVYEMTRKVSTVSFKGYNNLTKLQKIEWNNRGFSTFHAVVAAAFSFYLLVLSDLFKGGSEEDFLVYRKSLLSDAMFGISVGYFLSDLAMILWLFPSLGGKEYVLHHGLSLYAISLALISGQAHIYILMVLFTEATTPFVNLRWYLEIAGQKNSNIYVYNGVVLFFGWLVARILLFIYFFTHIFLNFDQVCCRDREYNIVYIIQNLKVRTMFPLGLYSLLTAPPIIAVMNVVWFWKIFKGMVKTLSKKRHSK</sequence>
<keyword evidence="3 6" id="KW-1133">Transmembrane helix</keyword>
<evidence type="ECO:0000256" key="2">
    <source>
        <dbReference type="ARBA" id="ARBA00022692"/>
    </source>
</evidence>
<evidence type="ECO:0000256" key="5">
    <source>
        <dbReference type="PROSITE-ProRule" id="PRU00205"/>
    </source>
</evidence>
<protein>
    <recommendedName>
        <fullName evidence="7">TLC domain-containing protein</fullName>
    </recommendedName>
</protein>
<evidence type="ECO:0000256" key="3">
    <source>
        <dbReference type="ARBA" id="ARBA00022989"/>
    </source>
</evidence>
<keyword evidence="4 5" id="KW-0472">Membrane</keyword>
<comment type="subcellular location">
    <subcellularLocation>
        <location evidence="1">Membrane</location>
        <topology evidence="1">Multi-pass membrane protein</topology>
    </subcellularLocation>
</comment>
<keyword evidence="2 5" id="KW-0812">Transmembrane</keyword>
<evidence type="ECO:0000259" key="7">
    <source>
        <dbReference type="PROSITE" id="PS50922"/>
    </source>
</evidence>
<reference evidence="8 9" key="1">
    <citation type="submission" date="2020-08" db="EMBL/GenBank/DDBJ databases">
        <title>Plant Genome Project.</title>
        <authorList>
            <person name="Zhang R.-G."/>
        </authorList>
    </citation>
    <scope>NUCLEOTIDE SEQUENCE [LARGE SCALE GENOMIC DNA]</scope>
    <source>
        <tissue evidence="8">Rhizome</tissue>
    </source>
</reference>
<name>A0A8J5F026_ZINOF</name>
<accession>A0A8J5F026</accession>
<feature type="transmembrane region" description="Helical" evidence="6">
    <location>
        <begin position="12"/>
        <end position="28"/>
    </location>
</feature>
<dbReference type="PROSITE" id="PS50922">
    <property type="entry name" value="TLC"/>
    <property type="match status" value="1"/>
</dbReference>
<organism evidence="8 9">
    <name type="scientific">Zingiber officinale</name>
    <name type="common">Ginger</name>
    <name type="synonym">Amomum zingiber</name>
    <dbReference type="NCBI Taxonomy" id="94328"/>
    <lineage>
        <taxon>Eukaryota</taxon>
        <taxon>Viridiplantae</taxon>
        <taxon>Streptophyta</taxon>
        <taxon>Embryophyta</taxon>
        <taxon>Tracheophyta</taxon>
        <taxon>Spermatophyta</taxon>
        <taxon>Magnoliopsida</taxon>
        <taxon>Liliopsida</taxon>
        <taxon>Zingiberales</taxon>
        <taxon>Zingiberaceae</taxon>
        <taxon>Zingiber</taxon>
    </lineage>
</organism>
<dbReference type="GO" id="GO:0016020">
    <property type="term" value="C:membrane"/>
    <property type="evidence" value="ECO:0007669"/>
    <property type="project" value="UniProtKB-SubCell"/>
</dbReference>
<dbReference type="PANTHER" id="PTHR13439">
    <property type="entry name" value="CT120 PROTEIN"/>
    <property type="match status" value="1"/>
</dbReference>
<dbReference type="SMART" id="SM00724">
    <property type="entry name" value="TLC"/>
    <property type="match status" value="1"/>
</dbReference>
<evidence type="ECO:0000256" key="1">
    <source>
        <dbReference type="ARBA" id="ARBA00004141"/>
    </source>
</evidence>
<feature type="transmembrane region" description="Helical" evidence="6">
    <location>
        <begin position="57"/>
        <end position="80"/>
    </location>
</feature>
<feature type="transmembrane region" description="Helical" evidence="6">
    <location>
        <begin position="182"/>
        <end position="204"/>
    </location>
</feature>
<evidence type="ECO:0000256" key="6">
    <source>
        <dbReference type="SAM" id="Phobius"/>
    </source>
</evidence>
<dbReference type="PANTHER" id="PTHR13439:SF0">
    <property type="entry name" value="TOPOISOMERASE I DAMAGE AFFECTED PROTEIN 4"/>
    <property type="match status" value="1"/>
</dbReference>
<evidence type="ECO:0000313" key="9">
    <source>
        <dbReference type="Proteomes" id="UP000734854"/>
    </source>
</evidence>
<dbReference type="Pfam" id="PF03798">
    <property type="entry name" value="TRAM_LAG1_CLN8"/>
    <property type="match status" value="1"/>
</dbReference>
<evidence type="ECO:0000313" key="8">
    <source>
        <dbReference type="EMBL" id="KAG6476187.1"/>
    </source>
</evidence>
<proteinExistence type="predicted"/>